<evidence type="ECO:0000313" key="3">
    <source>
        <dbReference type="Proteomes" id="UP000664940"/>
    </source>
</evidence>
<accession>A0A834AS62</accession>
<evidence type="ECO:0000313" key="2">
    <source>
        <dbReference type="EMBL" id="KAF6114575.1"/>
    </source>
</evidence>
<keyword evidence="1" id="KW-0472">Membrane</keyword>
<feature type="transmembrane region" description="Helical" evidence="1">
    <location>
        <begin position="6"/>
        <end position="24"/>
    </location>
</feature>
<proteinExistence type="predicted"/>
<sequence>MVFVFHIWLISLSIMLSSSIHTVVKGRSSFFLLAVLYSTVLNYHVFLIHLFIDGNLGCFQHLDIVHCAAMNIGVHRFFQTGVSGFLGSNPRSAIAGSKGSSIFSFLRKFHTVFHSDCTFS</sequence>
<dbReference type="Proteomes" id="UP000664940">
    <property type="component" value="Unassembled WGS sequence"/>
</dbReference>
<feature type="transmembrane region" description="Helical" evidence="1">
    <location>
        <begin position="31"/>
        <end position="52"/>
    </location>
</feature>
<organism evidence="2 3">
    <name type="scientific">Phyllostomus discolor</name>
    <name type="common">pale spear-nosed bat</name>
    <dbReference type="NCBI Taxonomy" id="89673"/>
    <lineage>
        <taxon>Eukaryota</taxon>
        <taxon>Metazoa</taxon>
        <taxon>Chordata</taxon>
        <taxon>Craniata</taxon>
        <taxon>Vertebrata</taxon>
        <taxon>Euteleostomi</taxon>
        <taxon>Mammalia</taxon>
        <taxon>Eutheria</taxon>
        <taxon>Laurasiatheria</taxon>
        <taxon>Chiroptera</taxon>
        <taxon>Yangochiroptera</taxon>
        <taxon>Phyllostomidae</taxon>
        <taxon>Phyllostominae</taxon>
        <taxon>Phyllostomus</taxon>
    </lineage>
</organism>
<comment type="caution">
    <text evidence="2">The sequence shown here is derived from an EMBL/GenBank/DDBJ whole genome shotgun (WGS) entry which is preliminary data.</text>
</comment>
<keyword evidence="1" id="KW-1133">Transmembrane helix</keyword>
<dbReference type="AlphaFoldDB" id="A0A834AS62"/>
<name>A0A834AS62_9CHIR</name>
<keyword evidence="1" id="KW-0812">Transmembrane</keyword>
<protein>
    <submittedName>
        <fullName evidence="2">Uncharacterized protein</fullName>
    </submittedName>
</protein>
<evidence type="ECO:0000256" key="1">
    <source>
        <dbReference type="SAM" id="Phobius"/>
    </source>
</evidence>
<dbReference type="EMBL" id="JABVXQ010000004">
    <property type="protein sequence ID" value="KAF6114575.1"/>
    <property type="molecule type" value="Genomic_DNA"/>
</dbReference>
<reference evidence="2 3" key="1">
    <citation type="journal article" date="2020" name="Nature">
        <title>Six reference-quality genomes reveal evolution of bat adaptations.</title>
        <authorList>
            <person name="Jebb D."/>
            <person name="Huang Z."/>
            <person name="Pippel M."/>
            <person name="Hughes G.M."/>
            <person name="Lavrichenko K."/>
            <person name="Devanna P."/>
            <person name="Winkler S."/>
            <person name="Jermiin L.S."/>
            <person name="Skirmuntt E.C."/>
            <person name="Katzourakis A."/>
            <person name="Burkitt-Gray L."/>
            <person name="Ray D.A."/>
            <person name="Sullivan K.A.M."/>
            <person name="Roscito J.G."/>
            <person name="Kirilenko B.M."/>
            <person name="Davalos L.M."/>
            <person name="Corthals A.P."/>
            <person name="Power M.L."/>
            <person name="Jones G."/>
            <person name="Ransome R.D."/>
            <person name="Dechmann D.K.N."/>
            <person name="Locatelli A.G."/>
            <person name="Puechmaille S.J."/>
            <person name="Fedrigo O."/>
            <person name="Jarvis E.D."/>
            <person name="Hiller M."/>
            <person name="Vernes S.C."/>
            <person name="Myers E.W."/>
            <person name="Teeling E.C."/>
        </authorList>
    </citation>
    <scope>NUCLEOTIDE SEQUENCE [LARGE SCALE GENOMIC DNA]</scope>
    <source>
        <strain evidence="2">Bat1K_MPI-CBG_1</strain>
    </source>
</reference>
<gene>
    <name evidence="2" type="ORF">HJG60_010540</name>
</gene>